<evidence type="ECO:0000313" key="3">
    <source>
        <dbReference type="Proteomes" id="UP000218209"/>
    </source>
</evidence>
<keyword evidence="3" id="KW-1185">Reference proteome</keyword>
<dbReference type="OrthoDB" id="5735at2759"/>
<feature type="region of interest" description="Disordered" evidence="1">
    <location>
        <begin position="299"/>
        <end position="328"/>
    </location>
</feature>
<name>A0A1X6P9T1_PORUM</name>
<dbReference type="EMBL" id="KV918832">
    <property type="protein sequence ID" value="OSX77652.1"/>
    <property type="molecule type" value="Genomic_DNA"/>
</dbReference>
<proteinExistence type="predicted"/>
<dbReference type="Proteomes" id="UP000218209">
    <property type="component" value="Unassembled WGS sequence"/>
</dbReference>
<evidence type="ECO:0000313" key="2">
    <source>
        <dbReference type="EMBL" id="OSX77652.1"/>
    </source>
</evidence>
<accession>A0A1X6P9T1</accession>
<reference evidence="2 3" key="1">
    <citation type="submission" date="2017-03" db="EMBL/GenBank/DDBJ databases">
        <title>WGS assembly of Porphyra umbilicalis.</title>
        <authorList>
            <person name="Brawley S.H."/>
            <person name="Blouin N.A."/>
            <person name="Ficko-Blean E."/>
            <person name="Wheeler G.L."/>
            <person name="Lohr M."/>
            <person name="Goodson H.V."/>
            <person name="Jenkins J.W."/>
            <person name="Blaby-Haas C.E."/>
            <person name="Helliwell K.E."/>
            <person name="Chan C."/>
            <person name="Marriage T."/>
            <person name="Bhattacharya D."/>
            <person name="Klein A.S."/>
            <person name="Badis Y."/>
            <person name="Brodie J."/>
            <person name="Cao Y."/>
            <person name="Collen J."/>
            <person name="Dittami S.M."/>
            <person name="Gachon C.M."/>
            <person name="Green B.R."/>
            <person name="Karpowicz S."/>
            <person name="Kim J.W."/>
            <person name="Kudahl U."/>
            <person name="Lin S."/>
            <person name="Michel G."/>
            <person name="Mittag M."/>
            <person name="Olson B.J."/>
            <person name="Pangilinan J."/>
            <person name="Peng Y."/>
            <person name="Qiu H."/>
            <person name="Shu S."/>
            <person name="Singer J.T."/>
            <person name="Smith A.G."/>
            <person name="Sprecher B.N."/>
            <person name="Wagner V."/>
            <person name="Wang W."/>
            <person name="Wang Z.-Y."/>
            <person name="Yan J."/>
            <person name="Yarish C."/>
            <person name="Zoeuner-Riek S."/>
            <person name="Zhuang Y."/>
            <person name="Zou Y."/>
            <person name="Lindquist E.A."/>
            <person name="Grimwood J."/>
            <person name="Barry K."/>
            <person name="Rokhsar D.S."/>
            <person name="Schmutz J."/>
            <person name="Stiller J.W."/>
            <person name="Grossman A.R."/>
            <person name="Prochnik S.E."/>
        </authorList>
    </citation>
    <scope>NUCLEOTIDE SEQUENCE [LARGE SCALE GENOMIC DNA]</scope>
    <source>
        <strain evidence="2">4086291</strain>
    </source>
</reference>
<gene>
    <name evidence="2" type="ORF">BU14_0141s0035</name>
</gene>
<protein>
    <submittedName>
        <fullName evidence="2">Uncharacterized protein</fullName>
    </submittedName>
</protein>
<dbReference type="AlphaFoldDB" id="A0A1X6P9T1"/>
<sequence>MALPSAFVAGPPLPLRRTAGVAALSVTPPRRAAVVVAPRMMADKNEGGGLPFGLKLPSFGGKKGAAKAKAAAPKAKTAVNQFAAKASSKADATVAKAATATKNAAGKVENAAEETFMRLQPGDAGYVEPTAKSTASSIKSAASDVGDAAKSAAKGAGKAVQAATPTNVKKAAGKAADAVEDAVDDVLNAAKKPAARGLGLLREDLLKSAPERAGIGRQDQVGVAAPTYGEPGYKYSAYEKAKQSTLGVSSFSDDANAAAKIGGIEALKKAAIEARKGASAAQLKAKALKIEKAVLSAAEAQEKTNPLPSYLQPLPEDTPRKYSTWKNY</sequence>
<organism evidence="2 3">
    <name type="scientific">Porphyra umbilicalis</name>
    <name type="common">Purple laver</name>
    <name type="synonym">Red alga</name>
    <dbReference type="NCBI Taxonomy" id="2786"/>
    <lineage>
        <taxon>Eukaryota</taxon>
        <taxon>Rhodophyta</taxon>
        <taxon>Bangiophyceae</taxon>
        <taxon>Bangiales</taxon>
        <taxon>Bangiaceae</taxon>
        <taxon>Porphyra</taxon>
    </lineage>
</organism>
<evidence type="ECO:0000256" key="1">
    <source>
        <dbReference type="SAM" id="MobiDB-lite"/>
    </source>
</evidence>